<protein>
    <submittedName>
        <fullName evidence="2">Proline rich protein</fullName>
    </submittedName>
</protein>
<evidence type="ECO:0000313" key="2">
    <source>
        <dbReference type="EMBL" id="AKI80345.1"/>
    </source>
</evidence>
<name>A0A0G2Y3H0_9VIRU</name>
<dbReference type="EMBL" id="KM982402">
    <property type="protein sequence ID" value="AKI80345.1"/>
    <property type="molecule type" value="Genomic_DNA"/>
</dbReference>
<dbReference type="Proteomes" id="UP000240461">
    <property type="component" value="Segment"/>
</dbReference>
<feature type="region of interest" description="Disordered" evidence="1">
    <location>
        <begin position="153"/>
        <end position="244"/>
    </location>
</feature>
<keyword evidence="3" id="KW-1185">Reference proteome</keyword>
<organism evidence="2 3">
    <name type="scientific">Acanthamoeba polyphaga mimivirus Kroon</name>
    <dbReference type="NCBI Taxonomy" id="3069720"/>
    <lineage>
        <taxon>Viruses</taxon>
        <taxon>Varidnaviria</taxon>
        <taxon>Bamfordvirae</taxon>
        <taxon>Nucleocytoviricota</taxon>
        <taxon>Megaviricetes</taxon>
        <taxon>Imitervirales</taxon>
        <taxon>Mimiviridae</taxon>
        <taxon>Megamimivirinae</taxon>
        <taxon>Mimivirus</taxon>
        <taxon>Mimivirus lagoaense</taxon>
    </lineage>
</organism>
<feature type="compositionally biased region" description="Pro residues" evidence="1">
    <location>
        <begin position="192"/>
        <end position="219"/>
    </location>
</feature>
<dbReference type="PRINTS" id="PR01217">
    <property type="entry name" value="PRICHEXTENSN"/>
</dbReference>
<dbReference type="KEGG" id="vg:80514143"/>
<evidence type="ECO:0000256" key="1">
    <source>
        <dbReference type="SAM" id="MobiDB-lite"/>
    </source>
</evidence>
<reference evidence="2 3" key="1">
    <citation type="submission" date="2014-10" db="EMBL/GenBank/DDBJ databases">
        <title>Pan-genome analysis of Brazilian lineage A amoebal mimiviruses.</title>
        <authorList>
            <person name="Assis F.L."/>
            <person name="Abrahao J.S."/>
            <person name="Kroon E.G."/>
            <person name="Dornas F.P."/>
            <person name="Andrade K.R."/>
            <person name="Borato P.V.M."/>
            <person name="Pilotto M.R."/>
            <person name="Benamar S."/>
            <person name="LaScola B."/>
            <person name="Colson P."/>
        </authorList>
    </citation>
    <scope>NUCLEOTIDE SEQUENCE [LARGE SCALE GENOMIC DNA]</scope>
    <source>
        <strain evidence="2 3">Kroon</strain>
    </source>
</reference>
<evidence type="ECO:0000313" key="3">
    <source>
        <dbReference type="Proteomes" id="UP000240461"/>
    </source>
</evidence>
<sequence length="320" mass="36005">MTSCNYQPSEWPGDESWARLNNNQYDKVGFLEGVYDEYTKNKEPVELKFAGVYSLGSPNNFFRVTPSPVPTPMPVPRNVPAPATPTPVTLTYRVPVTHSVPVTTEVPVTHTIATQPVMQTVPVMTQTVPVVTVHDSSPVAHVQVPSVVEGFEPLEISGRGGNTRPNFGYDTRPTRPTRPDFGSDIGFGTRPYPRPPSPRPPHPRPPSPRPPSPRPPSPRPRPRPQPDRNWWSNRPRPHPWGPGPVIRRSWPNVYGFPIWFNQPMNSFPLGWDIITAREIYPNIRVVKADGVDVATTMDYQPERLNVETVNNIIIRSYGFY</sequence>
<proteinExistence type="predicted"/>
<accession>A0A0G2Y3H0</accession>